<accession>A0A7W9BK13</accession>
<comment type="caution">
    <text evidence="1">The sequence shown here is derived from an EMBL/GenBank/DDBJ whole genome shotgun (WGS) entry which is preliminary data.</text>
</comment>
<keyword evidence="2" id="KW-1185">Reference proteome</keyword>
<dbReference type="RefSeq" id="WP_343042664.1">
    <property type="nucleotide sequence ID" value="NZ_JACIJM010000004.1"/>
</dbReference>
<gene>
    <name evidence="1" type="ORF">FHS72_001607</name>
</gene>
<proteinExistence type="predicted"/>
<evidence type="ECO:0000313" key="2">
    <source>
        <dbReference type="Proteomes" id="UP000535415"/>
    </source>
</evidence>
<name>A0A7W9BK13_9RHOB</name>
<dbReference type="InterPro" id="IPR003772">
    <property type="entry name" value="YceD"/>
</dbReference>
<protein>
    <submittedName>
        <fullName evidence="1">Uncharacterized metal-binding protein YceD (DUF177 family)</fullName>
    </submittedName>
</protein>
<dbReference type="Pfam" id="PF02620">
    <property type="entry name" value="YceD"/>
    <property type="match status" value="1"/>
</dbReference>
<reference evidence="1 2" key="1">
    <citation type="submission" date="2020-08" db="EMBL/GenBank/DDBJ databases">
        <title>Genomic Encyclopedia of Type Strains, Phase IV (KMG-IV): sequencing the most valuable type-strain genomes for metagenomic binning, comparative biology and taxonomic classification.</title>
        <authorList>
            <person name="Goeker M."/>
        </authorList>
    </citation>
    <scope>NUCLEOTIDE SEQUENCE [LARGE SCALE GENOMIC DNA]</scope>
    <source>
        <strain evidence="1 2">DSM 101064</strain>
    </source>
</reference>
<dbReference type="EMBL" id="JACIJM010000004">
    <property type="protein sequence ID" value="MBB5721983.1"/>
    <property type="molecule type" value="Genomic_DNA"/>
</dbReference>
<organism evidence="1 2">
    <name type="scientific">Yoonia ponticola</name>
    <dbReference type="NCBI Taxonomy" id="1524255"/>
    <lineage>
        <taxon>Bacteria</taxon>
        <taxon>Pseudomonadati</taxon>
        <taxon>Pseudomonadota</taxon>
        <taxon>Alphaproteobacteria</taxon>
        <taxon>Rhodobacterales</taxon>
        <taxon>Paracoccaceae</taxon>
        <taxon>Yoonia</taxon>
    </lineage>
</organism>
<dbReference type="AlphaFoldDB" id="A0A7W9BK13"/>
<sequence length="181" mass="19528">MADKPLTQFRMADLATRKATTFHLMPDRDALKALAAEMGIIEIRKLRLDGEIAPQGGRDWHLVAKLGATVVQECVVTLAPVVTRIDEPFTRTYVAEFEEIEASEAEMPEDDTVEPIPGVLDLNVLLAEALSLAIPPFPRAEGAEFGKAVYAEDGATPMTDEDAKPFAGLGALKAALEAKDP</sequence>
<dbReference type="Proteomes" id="UP000535415">
    <property type="component" value="Unassembled WGS sequence"/>
</dbReference>
<evidence type="ECO:0000313" key="1">
    <source>
        <dbReference type="EMBL" id="MBB5721983.1"/>
    </source>
</evidence>